<dbReference type="AlphaFoldDB" id="A0A5M9WJB1"/>
<evidence type="ECO:0000256" key="1">
    <source>
        <dbReference type="ARBA" id="ARBA00023015"/>
    </source>
</evidence>
<reference evidence="4 5" key="1">
    <citation type="journal article" date="2019" name="J. Ind. Microbiol. Biotechnol.">
        <title>Paenibacillus amylolyticus 27C64 has a diverse set of carbohydrate-active enzymes and complete pectin deconstruction system.</title>
        <authorList>
            <person name="Keggi C."/>
            <person name="Doran-Peterson J."/>
        </authorList>
    </citation>
    <scope>NUCLEOTIDE SEQUENCE [LARGE SCALE GENOMIC DNA]</scope>
    <source>
        <strain evidence="4 5">27C64</strain>
    </source>
</reference>
<dbReference type="GO" id="GO:0042173">
    <property type="term" value="P:regulation of sporulation resulting in formation of a cellular spore"/>
    <property type="evidence" value="ECO:0007669"/>
    <property type="project" value="InterPro"/>
</dbReference>
<dbReference type="InterPro" id="IPR014879">
    <property type="entry name" value="Spo0A_C"/>
</dbReference>
<comment type="caution">
    <text evidence="4">The sequence shown here is derived from an EMBL/GenBank/DDBJ whole genome shotgun (WGS) entry which is preliminary data.</text>
</comment>
<protein>
    <recommendedName>
        <fullName evidence="3">Sporulation initiation factor Spo0A C-terminal domain-containing protein</fullName>
    </recommendedName>
</protein>
<evidence type="ECO:0000313" key="4">
    <source>
        <dbReference type="EMBL" id="KAA8782283.1"/>
    </source>
</evidence>
<dbReference type="SUPFAM" id="SSF46894">
    <property type="entry name" value="C-terminal effector domain of the bipartite response regulators"/>
    <property type="match status" value="1"/>
</dbReference>
<dbReference type="GO" id="GO:0005737">
    <property type="term" value="C:cytoplasm"/>
    <property type="evidence" value="ECO:0007669"/>
    <property type="project" value="InterPro"/>
</dbReference>
<dbReference type="GO" id="GO:0003677">
    <property type="term" value="F:DNA binding"/>
    <property type="evidence" value="ECO:0007669"/>
    <property type="project" value="InterPro"/>
</dbReference>
<dbReference type="GO" id="GO:0005509">
    <property type="term" value="F:calcium ion binding"/>
    <property type="evidence" value="ECO:0007669"/>
    <property type="project" value="InterPro"/>
</dbReference>
<evidence type="ECO:0000313" key="5">
    <source>
        <dbReference type="Proteomes" id="UP000323664"/>
    </source>
</evidence>
<proteinExistence type="predicted"/>
<organism evidence="4 5">
    <name type="scientific">Paenibacillus amylolyticus</name>
    <dbReference type="NCBI Taxonomy" id="1451"/>
    <lineage>
        <taxon>Bacteria</taxon>
        <taxon>Bacillati</taxon>
        <taxon>Bacillota</taxon>
        <taxon>Bacilli</taxon>
        <taxon>Bacillales</taxon>
        <taxon>Paenibacillaceae</taxon>
        <taxon>Paenibacillus</taxon>
    </lineage>
</organism>
<sequence length="35" mass="4014">MNCYPAIAEKIQNDAVHIELAIRHAIELAWTRGHQ</sequence>
<dbReference type="Gene3D" id="1.10.10.10">
    <property type="entry name" value="Winged helix-like DNA-binding domain superfamily/Winged helix DNA-binding domain"/>
    <property type="match status" value="1"/>
</dbReference>
<evidence type="ECO:0000259" key="3">
    <source>
        <dbReference type="Pfam" id="PF08769"/>
    </source>
</evidence>
<evidence type="ECO:0000256" key="2">
    <source>
        <dbReference type="ARBA" id="ARBA00023163"/>
    </source>
</evidence>
<name>A0A5M9WJB1_PAEAM</name>
<dbReference type="Pfam" id="PF08769">
    <property type="entry name" value="Spo0A_C"/>
    <property type="match status" value="1"/>
</dbReference>
<dbReference type="Proteomes" id="UP000323664">
    <property type="component" value="Unassembled WGS sequence"/>
</dbReference>
<keyword evidence="1" id="KW-0805">Transcription regulation</keyword>
<feature type="domain" description="Sporulation initiation factor Spo0A C-terminal" evidence="3">
    <location>
        <begin position="3"/>
        <end position="34"/>
    </location>
</feature>
<dbReference type="EMBL" id="RIAS01000001">
    <property type="protein sequence ID" value="KAA8782283.1"/>
    <property type="molecule type" value="Genomic_DNA"/>
</dbReference>
<gene>
    <name evidence="4" type="ORF">EC604_00290</name>
</gene>
<keyword evidence="2" id="KW-0804">Transcription</keyword>
<dbReference type="OrthoDB" id="9793299at2"/>
<dbReference type="InterPro" id="IPR016032">
    <property type="entry name" value="Sig_transdc_resp-reg_C-effctor"/>
</dbReference>
<accession>A0A5M9WJB1</accession>
<dbReference type="GO" id="GO:0003700">
    <property type="term" value="F:DNA-binding transcription factor activity"/>
    <property type="evidence" value="ECO:0007669"/>
    <property type="project" value="InterPro"/>
</dbReference>
<dbReference type="InterPro" id="IPR036388">
    <property type="entry name" value="WH-like_DNA-bd_sf"/>
</dbReference>